<proteinExistence type="predicted"/>
<evidence type="ECO:0000313" key="1">
    <source>
        <dbReference type="EMBL" id="MBK3518873.1"/>
    </source>
</evidence>
<keyword evidence="2" id="KW-1185">Reference proteome</keyword>
<sequence>MGQVISTTTAGRIAGKADVNLVITKIQKGNEYLDISSSAITVAASEGQGRKTARNVAVGAGVGAVYNGGKGAGRGAATMGAVSLLGGDGNITIPKGYNLQFELSQELDYLDLSDSFFQNNTKGC</sequence>
<evidence type="ECO:0000313" key="2">
    <source>
        <dbReference type="Proteomes" id="UP000605676"/>
    </source>
</evidence>
<dbReference type="Proteomes" id="UP000605676">
    <property type="component" value="Unassembled WGS sequence"/>
</dbReference>
<name>A0ABS1HMG9_9BACT</name>
<comment type="caution">
    <text evidence="1">The sequence shown here is derived from an EMBL/GenBank/DDBJ whole genome shotgun (WGS) entry which is preliminary data.</text>
</comment>
<dbReference type="RefSeq" id="WP_200466094.1">
    <property type="nucleotide sequence ID" value="NZ_JAENRR010000044.1"/>
</dbReference>
<reference evidence="1 2" key="1">
    <citation type="submission" date="2021-01" db="EMBL/GenBank/DDBJ databases">
        <title>Carboxyliciviraga sp.nov., isolated from coastal sediments.</title>
        <authorList>
            <person name="Lu D."/>
            <person name="Zhang T."/>
        </authorList>
    </citation>
    <scope>NUCLEOTIDE SEQUENCE [LARGE SCALE GENOMIC DNA]</scope>
    <source>
        <strain evidence="1 2">N1Y132</strain>
    </source>
</reference>
<dbReference type="EMBL" id="JAENRR010000044">
    <property type="protein sequence ID" value="MBK3518873.1"/>
    <property type="molecule type" value="Genomic_DNA"/>
</dbReference>
<organism evidence="1 2">
    <name type="scientific">Carboxylicivirga marina</name>
    <dbReference type="NCBI Taxonomy" id="2800988"/>
    <lineage>
        <taxon>Bacteria</taxon>
        <taxon>Pseudomonadati</taxon>
        <taxon>Bacteroidota</taxon>
        <taxon>Bacteroidia</taxon>
        <taxon>Marinilabiliales</taxon>
        <taxon>Marinilabiliaceae</taxon>
        <taxon>Carboxylicivirga</taxon>
    </lineage>
</organism>
<protein>
    <submittedName>
        <fullName evidence="1">Uncharacterized protein</fullName>
    </submittedName>
</protein>
<accession>A0ABS1HMG9</accession>
<gene>
    <name evidence="1" type="ORF">JIV24_16110</name>
</gene>